<comment type="caution">
    <text evidence="3">The sequence shown here is derived from an EMBL/GenBank/DDBJ whole genome shotgun (WGS) entry which is preliminary data.</text>
</comment>
<keyword evidence="1" id="KW-0472">Membrane</keyword>
<feature type="signal peptide" evidence="2">
    <location>
        <begin position="1"/>
        <end position="20"/>
    </location>
</feature>
<protein>
    <submittedName>
        <fullName evidence="3">Urease accessory protein</fullName>
    </submittedName>
</protein>
<dbReference type="OrthoDB" id="9808192at2"/>
<keyword evidence="1" id="KW-0812">Transmembrane</keyword>
<dbReference type="AlphaFoldDB" id="A0A318L1U0"/>
<dbReference type="EMBL" id="QJKI01000001">
    <property type="protein sequence ID" value="PXX81905.1"/>
    <property type="molecule type" value="Genomic_DNA"/>
</dbReference>
<keyword evidence="1" id="KW-1133">Transmembrane helix</keyword>
<feature type="transmembrane region" description="Helical" evidence="1">
    <location>
        <begin position="36"/>
        <end position="56"/>
    </location>
</feature>
<feature type="transmembrane region" description="Helical" evidence="1">
    <location>
        <begin position="141"/>
        <end position="161"/>
    </location>
</feature>
<evidence type="ECO:0000256" key="1">
    <source>
        <dbReference type="SAM" id="Phobius"/>
    </source>
</evidence>
<sequence length="189" mass="18776">MKLRNALALAAVLAAPLAHAHTGAHSHFDLFAGLSHPLSGADHLLAMLAVGIWGAMLGGAARLALPASFVLAMLLGGVAGHLGMPLPAIETGIALSVLALGLLVSLSVRMPTVLAMALTAGFAVFHGFAHGVEAPADGSFWLYGAGFAVATAALHAAGFTLNQHLTSTARRVLGAGVAATGGLLLSGVL</sequence>
<evidence type="ECO:0000313" key="3">
    <source>
        <dbReference type="EMBL" id="PXX81905.1"/>
    </source>
</evidence>
<organism evidence="3 4">
    <name type="scientific">Rivihabitans pingtungensis</name>
    <dbReference type="NCBI Taxonomy" id="1054498"/>
    <lineage>
        <taxon>Bacteria</taxon>
        <taxon>Pseudomonadati</taxon>
        <taxon>Pseudomonadota</taxon>
        <taxon>Betaproteobacteria</taxon>
        <taxon>Neisseriales</taxon>
        <taxon>Aquaspirillaceae</taxon>
        <taxon>Rivihabitans</taxon>
    </lineage>
</organism>
<feature type="transmembrane region" description="Helical" evidence="1">
    <location>
        <begin position="88"/>
        <end position="106"/>
    </location>
</feature>
<dbReference type="PIRSF" id="PIRSF016919">
    <property type="entry name" value="HupE_UreJ"/>
    <property type="match status" value="1"/>
</dbReference>
<accession>A0A318L1U0</accession>
<keyword evidence="4" id="KW-1185">Reference proteome</keyword>
<dbReference type="Proteomes" id="UP000247555">
    <property type="component" value="Unassembled WGS sequence"/>
</dbReference>
<feature type="transmembrane region" description="Helical" evidence="1">
    <location>
        <begin position="113"/>
        <end position="129"/>
    </location>
</feature>
<feature type="transmembrane region" description="Helical" evidence="1">
    <location>
        <begin position="63"/>
        <end position="82"/>
    </location>
</feature>
<keyword evidence="2" id="KW-0732">Signal</keyword>
<proteinExistence type="predicted"/>
<name>A0A318L1U0_9NEIS</name>
<evidence type="ECO:0000256" key="2">
    <source>
        <dbReference type="SAM" id="SignalP"/>
    </source>
</evidence>
<dbReference type="RefSeq" id="WP_110389222.1">
    <property type="nucleotide sequence ID" value="NZ_QJKI01000001.1"/>
</dbReference>
<reference evidence="3 4" key="1">
    <citation type="submission" date="2018-05" db="EMBL/GenBank/DDBJ databases">
        <title>Genomic Encyclopedia of Type Strains, Phase IV (KMG-IV): sequencing the most valuable type-strain genomes for metagenomic binning, comparative biology and taxonomic classification.</title>
        <authorList>
            <person name="Goeker M."/>
        </authorList>
    </citation>
    <scope>NUCLEOTIDE SEQUENCE [LARGE SCALE GENOMIC DNA]</scope>
    <source>
        <strain evidence="3 4">DSM 29661</strain>
    </source>
</reference>
<evidence type="ECO:0000313" key="4">
    <source>
        <dbReference type="Proteomes" id="UP000247555"/>
    </source>
</evidence>
<feature type="chain" id="PRO_5016342117" evidence="2">
    <location>
        <begin position="21"/>
        <end position="189"/>
    </location>
</feature>
<dbReference type="Pfam" id="PF04955">
    <property type="entry name" value="HupE_UreJ"/>
    <property type="match status" value="1"/>
</dbReference>
<gene>
    <name evidence="3" type="ORF">DFR34_101134</name>
</gene>
<dbReference type="InterPro" id="IPR007038">
    <property type="entry name" value="HupE_UreJ"/>
</dbReference>